<accession>W5Z3J6</accession>
<keyword evidence="1" id="KW-1133">Transmembrane helix</keyword>
<protein>
    <submittedName>
        <fullName evidence="2">Uncharacterized protein</fullName>
    </submittedName>
</protein>
<reference evidence="2 3" key="1">
    <citation type="journal article" date="2014" name="Genome Announc.">
        <title>Draft Genome Sequences of Marinobacter similis A3d10T and Marinobacter salarius R9SW1T.</title>
        <authorList>
            <person name="Ivanova E.P."/>
            <person name="Ng H.J."/>
            <person name="Webb H.K."/>
            <person name="Feng G."/>
            <person name="Oshima K."/>
            <person name="Hattori M."/>
            <person name="Ohkuma M."/>
            <person name="Sergeev A.F."/>
            <person name="Mikhailov V.V."/>
            <person name="Crawford R.J."/>
            <person name="Sawabe T."/>
        </authorList>
    </citation>
    <scope>NUCLEOTIDE SEQUENCE [LARGE SCALE GENOMIC DNA]</scope>
    <source>
        <strain evidence="3">A3d10 and R9SW1</strain>
    </source>
</reference>
<dbReference type="KEGG" id="msr:AU15_05760"/>
<name>W5Z3J6_9GAMM</name>
<evidence type="ECO:0000256" key="1">
    <source>
        <dbReference type="SAM" id="Phobius"/>
    </source>
</evidence>
<feature type="transmembrane region" description="Helical" evidence="1">
    <location>
        <begin position="485"/>
        <end position="505"/>
    </location>
</feature>
<dbReference type="HOGENOM" id="CLU_482169_0_0_6"/>
<evidence type="ECO:0000313" key="3">
    <source>
        <dbReference type="Proteomes" id="UP000035081"/>
    </source>
</evidence>
<dbReference type="EMBL" id="CP007152">
    <property type="protein sequence ID" value="AHI33053.1"/>
    <property type="molecule type" value="Genomic_DNA"/>
</dbReference>
<evidence type="ECO:0000313" key="2">
    <source>
        <dbReference type="EMBL" id="AHI33053.1"/>
    </source>
</evidence>
<dbReference type="RefSeq" id="WP_041332989.1">
    <property type="nucleotide sequence ID" value="NZ_DCAM01000062.1"/>
</dbReference>
<keyword evidence="1" id="KW-0472">Membrane</keyword>
<dbReference type="Proteomes" id="UP000035081">
    <property type="component" value="Chromosome"/>
</dbReference>
<feature type="transmembrane region" description="Helical" evidence="1">
    <location>
        <begin position="536"/>
        <end position="560"/>
    </location>
</feature>
<sequence>MTDELVFAQVLHSDLNAGRFLVLVTHDQRLCYSHWRPFQQKGFPAVAVGQGFEVRLGKDRRDGETLVVREVLTQCAPPDITVRSDGREAPADEPWPVGEAEFLSVLDDFHGVVVIANRVLDGSEQSDMNVAGSLVLINCRVLGDFRWIRARFAGSLWCLNCKFDNHFSLKSGHLNGSVLMFGCDFSGAGGVSFRGLQACSLLMEFGTRGSDDMLWLNEMTLTGCLALNGTFDAPVQLMAIQDDAPVNTSPSLGQVFIGRQSYQAEQLSKNSFNGGLHIAGYTVSGDIEIHRTHLQHLRLTGIEANTLLVQNCELVADLCMDRIQVMNEDAGIAIRDTLVGRRLKITGRHLRGRCSLNGSSVGQAWIVELEAPEEGTPSVDLTRFHADQAWFDPISLIYGPTQRRRAMTPPPFGLLARADVSNPGEDDRRHLAEAYTQFKNWMSATGHLREEDHAFFHMRHYKEASRSRRYLLGGMFGWGIRLRNILAAALMISLMFSAMFVALGVGSGEAVMLSLQSFISSFYGNWSSPTPPATGIMSILVTLESMIGVLFVTVLVGAYIRKLLR</sequence>
<proteinExistence type="predicted"/>
<organism evidence="2 3">
    <name type="scientific">Marinobacter salarius</name>
    <dbReference type="NCBI Taxonomy" id="1420917"/>
    <lineage>
        <taxon>Bacteria</taxon>
        <taxon>Pseudomonadati</taxon>
        <taxon>Pseudomonadota</taxon>
        <taxon>Gammaproteobacteria</taxon>
        <taxon>Pseudomonadales</taxon>
        <taxon>Marinobacteraceae</taxon>
        <taxon>Marinobacter</taxon>
    </lineage>
</organism>
<dbReference type="AlphaFoldDB" id="W5Z3J6"/>
<gene>
    <name evidence="2" type="ORF">AU15_05760</name>
</gene>
<keyword evidence="1" id="KW-0812">Transmembrane</keyword>